<protein>
    <submittedName>
        <fullName evidence="7">DUF202 domain-containing protein</fullName>
    </submittedName>
</protein>
<comment type="subcellular location">
    <subcellularLocation>
        <location evidence="1">Endomembrane system</location>
        <topology evidence="1">Multi-pass membrane protein</topology>
    </subcellularLocation>
</comment>
<organism evidence="7 8">
    <name type="scientific">Rhodococcus spelaei</name>
    <dbReference type="NCBI Taxonomy" id="2546320"/>
    <lineage>
        <taxon>Bacteria</taxon>
        <taxon>Bacillati</taxon>
        <taxon>Actinomycetota</taxon>
        <taxon>Actinomycetes</taxon>
        <taxon>Mycobacteriales</taxon>
        <taxon>Nocardiaceae</taxon>
        <taxon>Rhodococcus</taxon>
    </lineage>
</organism>
<feature type="transmembrane region" description="Helical" evidence="5">
    <location>
        <begin position="29"/>
        <end position="46"/>
    </location>
</feature>
<dbReference type="Pfam" id="PF02656">
    <property type="entry name" value="DUF202"/>
    <property type="match status" value="1"/>
</dbReference>
<keyword evidence="8" id="KW-1185">Reference proteome</keyword>
<evidence type="ECO:0000256" key="1">
    <source>
        <dbReference type="ARBA" id="ARBA00004127"/>
    </source>
</evidence>
<dbReference type="GO" id="GO:0012505">
    <property type="term" value="C:endomembrane system"/>
    <property type="evidence" value="ECO:0007669"/>
    <property type="project" value="UniProtKB-SubCell"/>
</dbReference>
<evidence type="ECO:0000256" key="2">
    <source>
        <dbReference type="ARBA" id="ARBA00022692"/>
    </source>
</evidence>
<feature type="transmembrane region" description="Helical" evidence="5">
    <location>
        <begin position="58"/>
        <end position="82"/>
    </location>
</feature>
<keyword evidence="4 5" id="KW-0472">Membrane</keyword>
<dbReference type="InterPro" id="IPR003807">
    <property type="entry name" value="DUF202"/>
</dbReference>
<evidence type="ECO:0000256" key="3">
    <source>
        <dbReference type="ARBA" id="ARBA00022989"/>
    </source>
</evidence>
<comment type="caution">
    <text evidence="7">The sequence shown here is derived from an EMBL/GenBank/DDBJ whole genome shotgun (WGS) entry which is preliminary data.</text>
</comment>
<dbReference type="Proteomes" id="UP000316256">
    <property type="component" value="Unassembled WGS sequence"/>
</dbReference>
<feature type="transmembrane region" description="Helical" evidence="5">
    <location>
        <begin position="94"/>
        <end position="118"/>
    </location>
</feature>
<evidence type="ECO:0000256" key="5">
    <source>
        <dbReference type="SAM" id="Phobius"/>
    </source>
</evidence>
<sequence length="121" mass="12856">MRSVDWRPRSLRVGSDPDPRFTLANERTFLAWIRTAMGLVAAAVGFEAFGSDLVGPAAHFTLVIGLLVGAALLAGFAFLRWIGVEVALRQGRSLPVPALGALLAVLVFAVAVVFLVALTVR</sequence>
<accession>A0A541BRZ6</accession>
<proteinExistence type="predicted"/>
<evidence type="ECO:0000259" key="6">
    <source>
        <dbReference type="Pfam" id="PF02656"/>
    </source>
</evidence>
<keyword evidence="2 5" id="KW-0812">Transmembrane</keyword>
<dbReference type="AlphaFoldDB" id="A0A541BRZ6"/>
<feature type="domain" description="DUF202" evidence="6">
    <location>
        <begin position="20"/>
        <end position="85"/>
    </location>
</feature>
<dbReference type="OrthoDB" id="582337at2"/>
<dbReference type="EMBL" id="VIGH01000001">
    <property type="protein sequence ID" value="TQF75103.1"/>
    <property type="molecule type" value="Genomic_DNA"/>
</dbReference>
<evidence type="ECO:0000256" key="4">
    <source>
        <dbReference type="ARBA" id="ARBA00023136"/>
    </source>
</evidence>
<reference evidence="7 8" key="1">
    <citation type="submission" date="2019-06" db="EMBL/GenBank/DDBJ databases">
        <title>Rhodococcus spaelei sp. nov., isolated from a cave.</title>
        <authorList>
            <person name="Lee S.D."/>
        </authorList>
    </citation>
    <scope>NUCLEOTIDE SEQUENCE [LARGE SCALE GENOMIC DNA]</scope>
    <source>
        <strain evidence="7 8">C9-5</strain>
    </source>
</reference>
<keyword evidence="3 5" id="KW-1133">Transmembrane helix</keyword>
<name>A0A541BRZ6_9NOCA</name>
<evidence type="ECO:0000313" key="7">
    <source>
        <dbReference type="EMBL" id="TQF75103.1"/>
    </source>
</evidence>
<evidence type="ECO:0000313" key="8">
    <source>
        <dbReference type="Proteomes" id="UP000316256"/>
    </source>
</evidence>
<gene>
    <name evidence="7" type="ORF">FK531_03380</name>
</gene>